<dbReference type="GO" id="GO:0008239">
    <property type="term" value="F:dipeptidyl-peptidase activity"/>
    <property type="evidence" value="ECO:0007669"/>
    <property type="project" value="InterPro"/>
</dbReference>
<organism evidence="3 4">
    <name type="scientific">Pseudonocardia hydrocarbonoxydans</name>
    <dbReference type="NCBI Taxonomy" id="76726"/>
    <lineage>
        <taxon>Bacteria</taxon>
        <taxon>Bacillati</taxon>
        <taxon>Actinomycetota</taxon>
        <taxon>Actinomycetes</taxon>
        <taxon>Pseudonocardiales</taxon>
        <taxon>Pseudonocardiaceae</taxon>
        <taxon>Pseudonocardia</taxon>
    </lineage>
</organism>
<dbReference type="RefSeq" id="WP_141277540.1">
    <property type="nucleotide sequence ID" value="NZ_BAAARZ010000034.1"/>
</dbReference>
<dbReference type="Pfam" id="PF02129">
    <property type="entry name" value="Peptidase_S15"/>
    <property type="match status" value="1"/>
</dbReference>
<reference evidence="3 4" key="1">
    <citation type="submission" date="2019-06" db="EMBL/GenBank/DDBJ databases">
        <title>Whole genome shotgun sequence of Pseudonocardia hydrocarbonoxydans NBRC 14498.</title>
        <authorList>
            <person name="Hosoyama A."/>
            <person name="Uohara A."/>
            <person name="Ohji S."/>
            <person name="Ichikawa N."/>
        </authorList>
    </citation>
    <scope>NUCLEOTIDE SEQUENCE [LARGE SCALE GENOMIC DNA]</scope>
    <source>
        <strain evidence="3 4">NBRC 14498</strain>
    </source>
</reference>
<dbReference type="AlphaFoldDB" id="A0A4Y3WJH6"/>
<dbReference type="NCBIfam" id="TIGR00976">
    <property type="entry name" value="CocE_NonD"/>
    <property type="match status" value="1"/>
</dbReference>
<dbReference type="InterPro" id="IPR029058">
    <property type="entry name" value="AB_hydrolase_fold"/>
</dbReference>
<comment type="caution">
    <text evidence="3">The sequence shown here is derived from an EMBL/GenBank/DDBJ whole genome shotgun (WGS) entry which is preliminary data.</text>
</comment>
<dbReference type="Gene3D" id="3.40.50.1820">
    <property type="entry name" value="alpha/beta hydrolase"/>
    <property type="match status" value="1"/>
</dbReference>
<evidence type="ECO:0000256" key="1">
    <source>
        <dbReference type="ARBA" id="ARBA00022801"/>
    </source>
</evidence>
<dbReference type="InterPro" id="IPR008979">
    <property type="entry name" value="Galactose-bd-like_sf"/>
</dbReference>
<dbReference type="SMART" id="SM00939">
    <property type="entry name" value="PepX_C"/>
    <property type="match status" value="1"/>
</dbReference>
<feature type="domain" description="Xaa-Pro dipeptidyl-peptidase C-terminal" evidence="2">
    <location>
        <begin position="264"/>
        <end position="456"/>
    </location>
</feature>
<evidence type="ECO:0000259" key="2">
    <source>
        <dbReference type="SMART" id="SM00939"/>
    </source>
</evidence>
<proteinExistence type="predicted"/>
<keyword evidence="1" id="KW-0378">Hydrolase</keyword>
<protein>
    <submittedName>
        <fullName evidence="3">X-Pro dipeptidyl-peptidase</fullName>
    </submittedName>
</protein>
<dbReference type="Gene3D" id="1.10.3020.10">
    <property type="entry name" value="alpha-amino acid ester hydrolase ( Helical cap domain)"/>
    <property type="match status" value="1"/>
</dbReference>
<keyword evidence="4" id="KW-1185">Reference proteome</keyword>
<dbReference type="InterPro" id="IPR005674">
    <property type="entry name" value="CocE/Ser_esterase"/>
</dbReference>
<dbReference type="Gene3D" id="2.60.120.260">
    <property type="entry name" value="Galactose-binding domain-like"/>
    <property type="match status" value="1"/>
</dbReference>
<dbReference type="EMBL" id="BJNG01000012">
    <property type="protein sequence ID" value="GEC18924.1"/>
    <property type="molecule type" value="Genomic_DNA"/>
</dbReference>
<evidence type="ECO:0000313" key="3">
    <source>
        <dbReference type="EMBL" id="GEC18924.1"/>
    </source>
</evidence>
<sequence>MSTDLTVPARDGCALAATLTRPAGRGPWPAVVVRTPYDRGRLAGEAHGWAARGFACLVLDVRGRYGSGGRFRPYTHEEDDGADVLDHARTAPWCDGRVLLAGASYGAHCAVRTALARPGDVAGVLVAVPALGAGETVREPGGAARLACRAGWWAEHGGRRRSAPARPVDPTTLPLPDLLRPRPPGWAALWRAPRRDPALWPRLVTARPPLLAVGGTADPFAADTRELARAWGGPARLLLGPWGHGLDAPHPGRALAGRRVGEVYARWARAVLDDGAGGHRELLAVDADGGWRHPRPHRRRIELRLADAAFTADPADPFPSAPGGDHPGRALLETVAPVRGELHGSVGVELDVTSEAPDADWYARVWWATPTRRGVIGTAVRRTTPRGPVRLDTPPVGLVLPPDARLVVEVAGHHFPAHARNPHTGADHADARTLRPDRRSVRAAALHLPLAAPAAGTVPASAVPASVIEETAA</sequence>
<dbReference type="SUPFAM" id="SSF49785">
    <property type="entry name" value="Galactose-binding domain-like"/>
    <property type="match status" value="1"/>
</dbReference>
<dbReference type="OrthoDB" id="5240615at2"/>
<dbReference type="SUPFAM" id="SSF53474">
    <property type="entry name" value="alpha/beta-Hydrolases"/>
    <property type="match status" value="1"/>
</dbReference>
<dbReference type="InterPro" id="IPR013736">
    <property type="entry name" value="Xaa-Pro_dipept_C"/>
</dbReference>
<gene>
    <name evidence="3" type="ORF">PHY01_12070</name>
</gene>
<name>A0A4Y3WJH6_9PSEU</name>
<dbReference type="Proteomes" id="UP000320338">
    <property type="component" value="Unassembled WGS sequence"/>
</dbReference>
<dbReference type="InterPro" id="IPR000383">
    <property type="entry name" value="Xaa-Pro-like_dom"/>
</dbReference>
<evidence type="ECO:0000313" key="4">
    <source>
        <dbReference type="Proteomes" id="UP000320338"/>
    </source>
</evidence>
<accession>A0A4Y3WJH6</accession>